<accession>A0A645A918</accession>
<evidence type="ECO:0000313" key="2">
    <source>
        <dbReference type="EMBL" id="MPM47353.1"/>
    </source>
</evidence>
<comment type="caution">
    <text evidence="2">The sequence shown here is derived from an EMBL/GenBank/DDBJ whole genome shotgun (WGS) entry which is preliminary data.</text>
</comment>
<proteinExistence type="predicted"/>
<organism evidence="2">
    <name type="scientific">bioreactor metagenome</name>
    <dbReference type="NCBI Taxonomy" id="1076179"/>
    <lineage>
        <taxon>unclassified sequences</taxon>
        <taxon>metagenomes</taxon>
        <taxon>ecological metagenomes</taxon>
    </lineage>
</organism>
<dbReference type="EMBL" id="VSSQ01011645">
    <property type="protein sequence ID" value="MPM47353.1"/>
    <property type="molecule type" value="Genomic_DNA"/>
</dbReference>
<feature type="transmembrane region" description="Helical" evidence="1">
    <location>
        <begin position="37"/>
        <end position="62"/>
    </location>
</feature>
<dbReference type="AlphaFoldDB" id="A0A645A918"/>
<gene>
    <name evidence="2" type="ORF">SDC9_94062</name>
</gene>
<keyword evidence="1" id="KW-1133">Transmembrane helix</keyword>
<protein>
    <submittedName>
        <fullName evidence="2">Uncharacterized protein</fullName>
    </submittedName>
</protein>
<keyword evidence="1" id="KW-0472">Membrane</keyword>
<name>A0A645A918_9ZZZZ</name>
<sequence>MGIIHKYFLNKIRDREIPPQKAKIETREAVNVRILKLAIQIIKLVIFINLFLLIMTTAPIIIKATLIKAAKS</sequence>
<reference evidence="2" key="1">
    <citation type="submission" date="2019-08" db="EMBL/GenBank/DDBJ databases">
        <authorList>
            <person name="Kucharzyk K."/>
            <person name="Murdoch R.W."/>
            <person name="Higgins S."/>
            <person name="Loffler F."/>
        </authorList>
    </citation>
    <scope>NUCLEOTIDE SEQUENCE</scope>
</reference>
<evidence type="ECO:0000256" key="1">
    <source>
        <dbReference type="SAM" id="Phobius"/>
    </source>
</evidence>
<keyword evidence="1" id="KW-0812">Transmembrane</keyword>